<evidence type="ECO:0000256" key="1">
    <source>
        <dbReference type="SAM" id="SignalP"/>
    </source>
</evidence>
<accession>R7VDK0</accession>
<evidence type="ECO:0008006" key="5">
    <source>
        <dbReference type="Google" id="ProtNLM"/>
    </source>
</evidence>
<proteinExistence type="predicted"/>
<reference evidence="4" key="1">
    <citation type="submission" date="2012-12" db="EMBL/GenBank/DDBJ databases">
        <authorList>
            <person name="Hellsten U."/>
            <person name="Grimwood J."/>
            <person name="Chapman J.A."/>
            <person name="Shapiro H."/>
            <person name="Aerts A."/>
            <person name="Otillar R.P."/>
            <person name="Terry A.Y."/>
            <person name="Boore J.L."/>
            <person name="Simakov O."/>
            <person name="Marletaz F."/>
            <person name="Cho S.-J."/>
            <person name="Edsinger-Gonzales E."/>
            <person name="Havlak P."/>
            <person name="Kuo D.-H."/>
            <person name="Larsson T."/>
            <person name="Lv J."/>
            <person name="Arendt D."/>
            <person name="Savage R."/>
            <person name="Osoegawa K."/>
            <person name="de Jong P."/>
            <person name="Lindberg D.R."/>
            <person name="Seaver E.C."/>
            <person name="Weisblat D.A."/>
            <person name="Putnam N.H."/>
            <person name="Grigoriev I.V."/>
            <person name="Rokhsar D.S."/>
        </authorList>
    </citation>
    <scope>NUCLEOTIDE SEQUENCE</scope>
    <source>
        <strain evidence="4">I ESC-2004</strain>
    </source>
</reference>
<feature type="signal peptide" evidence="1">
    <location>
        <begin position="1"/>
        <end position="19"/>
    </location>
</feature>
<evidence type="ECO:0000313" key="4">
    <source>
        <dbReference type="Proteomes" id="UP000014760"/>
    </source>
</evidence>
<keyword evidence="4" id="KW-1185">Reference proteome</keyword>
<keyword evidence="1" id="KW-0732">Signal</keyword>
<gene>
    <name evidence="2" type="ORF">CAPTEDRAFT_220278</name>
</gene>
<feature type="chain" id="PRO_5008789010" description="MD-2-related lipid-recognition domain-containing protein" evidence="1">
    <location>
        <begin position="20"/>
        <end position="170"/>
    </location>
</feature>
<dbReference type="EMBL" id="AMQN01017314">
    <property type="status" value="NOT_ANNOTATED_CDS"/>
    <property type="molecule type" value="Genomic_DNA"/>
</dbReference>
<dbReference type="EMBL" id="KB292986">
    <property type="protein sequence ID" value="ELU16684.1"/>
    <property type="molecule type" value="Genomic_DNA"/>
</dbReference>
<dbReference type="Proteomes" id="UP000014760">
    <property type="component" value="Unassembled WGS sequence"/>
</dbReference>
<organism evidence="2">
    <name type="scientific">Capitella teleta</name>
    <name type="common">Polychaete worm</name>
    <dbReference type="NCBI Taxonomy" id="283909"/>
    <lineage>
        <taxon>Eukaryota</taxon>
        <taxon>Metazoa</taxon>
        <taxon>Spiralia</taxon>
        <taxon>Lophotrochozoa</taxon>
        <taxon>Annelida</taxon>
        <taxon>Polychaeta</taxon>
        <taxon>Sedentaria</taxon>
        <taxon>Scolecida</taxon>
        <taxon>Capitellidae</taxon>
        <taxon>Capitella</taxon>
    </lineage>
</organism>
<dbReference type="AlphaFoldDB" id="R7VDK0"/>
<dbReference type="EnsemblMetazoa" id="CapteT220278">
    <property type="protein sequence ID" value="CapteP220278"/>
    <property type="gene ID" value="CapteG220278"/>
</dbReference>
<reference evidence="3" key="3">
    <citation type="submission" date="2015-06" db="UniProtKB">
        <authorList>
            <consortium name="EnsemblMetazoa"/>
        </authorList>
    </citation>
    <scope>IDENTIFICATION</scope>
</reference>
<evidence type="ECO:0000313" key="3">
    <source>
        <dbReference type="EnsemblMetazoa" id="CapteP220278"/>
    </source>
</evidence>
<reference evidence="2 4" key="2">
    <citation type="journal article" date="2013" name="Nature">
        <title>Insights into bilaterian evolution from three spiralian genomes.</title>
        <authorList>
            <person name="Simakov O."/>
            <person name="Marletaz F."/>
            <person name="Cho S.J."/>
            <person name="Edsinger-Gonzales E."/>
            <person name="Havlak P."/>
            <person name="Hellsten U."/>
            <person name="Kuo D.H."/>
            <person name="Larsson T."/>
            <person name="Lv J."/>
            <person name="Arendt D."/>
            <person name="Savage R."/>
            <person name="Osoegawa K."/>
            <person name="de Jong P."/>
            <person name="Grimwood J."/>
            <person name="Chapman J.A."/>
            <person name="Shapiro H."/>
            <person name="Aerts A."/>
            <person name="Otillar R.P."/>
            <person name="Terry A.Y."/>
            <person name="Boore J.L."/>
            <person name="Grigoriev I.V."/>
            <person name="Lindberg D.R."/>
            <person name="Seaver E.C."/>
            <person name="Weisblat D.A."/>
            <person name="Putnam N.H."/>
            <person name="Rokhsar D.S."/>
        </authorList>
    </citation>
    <scope>NUCLEOTIDE SEQUENCE</scope>
    <source>
        <strain evidence="2 4">I ESC-2004</strain>
    </source>
</reference>
<evidence type="ECO:0000313" key="2">
    <source>
        <dbReference type="EMBL" id="ELU16684.1"/>
    </source>
</evidence>
<dbReference type="HOGENOM" id="CLU_1572067_0_0_1"/>
<protein>
    <recommendedName>
        <fullName evidence="5">MD-2-related lipid-recognition domain-containing protein</fullName>
    </recommendedName>
</protein>
<name>R7VDK0_CAPTE</name>
<sequence>MERAFCGAVFVLCVALCQGKASTKNGQNSILKLSEERGELYNCGDASHNFTFQWSPATIDLDQQHSITIYADYTPSADWSEGRGCAVIYMEPYSDPIFNGCSETFKCSDLSQYYPGICPFKKGKRVKLDGIKIPLKTEVTIPAATFTARFEVYSGSEKMLCAKGKVRLED</sequence>